<sequence length="310" mass="35600">MGNSREDLLIIHNYIKNVILKSLLNSKTDKLPISMKALFWLIRQAKVVFENDEMLISINPPVNICGDIHGQFPDLLSIFNKLGYPSRNNRFLFLGDYVDRGKQSIEVICLLFCYKIMFHRDVFLLRGNHETADVSRMYGFYDECKRRGSIKLWKCFVDTFNVMPVAATVGLPNLDPLMLCMHGGISPHLTDYNDIKNIKRPTDIPDSGILCDLLWADPETDGPQFLKGWHPNDRGVSYVFCRDVLSQFLKTNGLELIVRGHQVVEDGYEFYGNRQLVTIFSAPRYCGEFDNKAGIMTVFENLKCTFTIFD</sequence>
<protein>
    <recommendedName>
        <fullName evidence="2">protein-serine/threonine phosphatase</fullName>
        <ecNumber evidence="2">3.1.3.16</ecNumber>
    </recommendedName>
</protein>
<evidence type="ECO:0000256" key="8">
    <source>
        <dbReference type="ARBA" id="ARBA00048336"/>
    </source>
</evidence>
<dbReference type="PRINTS" id="PR00114">
    <property type="entry name" value="STPHPHTASE"/>
</dbReference>
<dbReference type="GO" id="GO:0046872">
    <property type="term" value="F:metal ion binding"/>
    <property type="evidence" value="ECO:0007669"/>
    <property type="project" value="UniProtKB-KW"/>
</dbReference>
<keyword evidence="3" id="KW-0479">Metal-binding</keyword>
<name>A0A6C0L2H0_9ZZZZ</name>
<accession>A0A6C0L2H0</accession>
<dbReference type="GO" id="GO:0005634">
    <property type="term" value="C:nucleus"/>
    <property type="evidence" value="ECO:0007669"/>
    <property type="project" value="TreeGrafter"/>
</dbReference>
<dbReference type="FunFam" id="3.60.21.10:FF:000026">
    <property type="entry name" value="Serine/threonine-protein phosphatase"/>
    <property type="match status" value="1"/>
</dbReference>
<dbReference type="EMBL" id="MN741022">
    <property type="protein sequence ID" value="QHU23057.1"/>
    <property type="molecule type" value="Genomic_DNA"/>
</dbReference>
<dbReference type="InterPro" id="IPR029052">
    <property type="entry name" value="Metallo-depent_PP-like"/>
</dbReference>
<evidence type="ECO:0000256" key="4">
    <source>
        <dbReference type="ARBA" id="ARBA00022801"/>
    </source>
</evidence>
<dbReference type="SMART" id="SM00156">
    <property type="entry name" value="PP2Ac"/>
    <property type="match status" value="1"/>
</dbReference>
<dbReference type="PANTHER" id="PTHR11668:SF300">
    <property type="entry name" value="SERINE_THREONINE-PROTEIN PHOSPHATASE"/>
    <property type="match status" value="1"/>
</dbReference>
<feature type="domain" description="Serine/threonine specific protein phosphatases" evidence="9">
    <location>
        <begin position="125"/>
        <end position="130"/>
    </location>
</feature>
<evidence type="ECO:0000256" key="1">
    <source>
        <dbReference type="ARBA" id="ARBA00001936"/>
    </source>
</evidence>
<keyword evidence="6" id="KW-0464">Manganese</keyword>
<comment type="catalytic activity">
    <reaction evidence="8">
        <text>O-phospho-L-threonyl-[protein] + H2O = L-threonyl-[protein] + phosphate</text>
        <dbReference type="Rhea" id="RHEA:47004"/>
        <dbReference type="Rhea" id="RHEA-COMP:11060"/>
        <dbReference type="Rhea" id="RHEA-COMP:11605"/>
        <dbReference type="ChEBI" id="CHEBI:15377"/>
        <dbReference type="ChEBI" id="CHEBI:30013"/>
        <dbReference type="ChEBI" id="CHEBI:43474"/>
        <dbReference type="ChEBI" id="CHEBI:61977"/>
        <dbReference type="EC" id="3.1.3.16"/>
    </reaction>
</comment>
<evidence type="ECO:0000256" key="2">
    <source>
        <dbReference type="ARBA" id="ARBA00013081"/>
    </source>
</evidence>
<dbReference type="Gene3D" id="3.60.21.10">
    <property type="match status" value="1"/>
</dbReference>
<dbReference type="EC" id="3.1.3.16" evidence="2"/>
<evidence type="ECO:0000259" key="9">
    <source>
        <dbReference type="PROSITE" id="PS00125"/>
    </source>
</evidence>
<proteinExistence type="predicted"/>
<keyword evidence="5" id="KW-0904">Protein phosphatase</keyword>
<evidence type="ECO:0000256" key="3">
    <source>
        <dbReference type="ARBA" id="ARBA00022723"/>
    </source>
</evidence>
<dbReference type="GO" id="GO:0004722">
    <property type="term" value="F:protein serine/threonine phosphatase activity"/>
    <property type="evidence" value="ECO:0007669"/>
    <property type="project" value="UniProtKB-EC"/>
</dbReference>
<reference evidence="10" key="1">
    <citation type="journal article" date="2020" name="Nature">
        <title>Giant virus diversity and host interactions through global metagenomics.</title>
        <authorList>
            <person name="Schulz F."/>
            <person name="Roux S."/>
            <person name="Paez-Espino D."/>
            <person name="Jungbluth S."/>
            <person name="Walsh D.A."/>
            <person name="Denef V.J."/>
            <person name="McMahon K.D."/>
            <person name="Konstantinidis K.T."/>
            <person name="Eloe-Fadrosh E.A."/>
            <person name="Kyrpides N.C."/>
            <person name="Woyke T."/>
        </authorList>
    </citation>
    <scope>NUCLEOTIDE SEQUENCE</scope>
    <source>
        <strain evidence="10">GVMAG-S-ERX555907-63</strain>
    </source>
</reference>
<dbReference type="PANTHER" id="PTHR11668">
    <property type="entry name" value="SERINE/THREONINE PROTEIN PHOSPHATASE"/>
    <property type="match status" value="1"/>
</dbReference>
<dbReference type="InterPro" id="IPR050341">
    <property type="entry name" value="PP1_catalytic_subunit"/>
</dbReference>
<evidence type="ECO:0000256" key="6">
    <source>
        <dbReference type="ARBA" id="ARBA00023211"/>
    </source>
</evidence>
<dbReference type="Pfam" id="PF00149">
    <property type="entry name" value="Metallophos"/>
    <property type="match status" value="1"/>
</dbReference>
<dbReference type="InterPro" id="IPR006186">
    <property type="entry name" value="Ser/Thr-sp_prot-phosphatase"/>
</dbReference>
<comment type="catalytic activity">
    <reaction evidence="7">
        <text>O-phospho-L-seryl-[protein] + H2O = L-seryl-[protein] + phosphate</text>
        <dbReference type="Rhea" id="RHEA:20629"/>
        <dbReference type="Rhea" id="RHEA-COMP:9863"/>
        <dbReference type="Rhea" id="RHEA-COMP:11604"/>
        <dbReference type="ChEBI" id="CHEBI:15377"/>
        <dbReference type="ChEBI" id="CHEBI:29999"/>
        <dbReference type="ChEBI" id="CHEBI:43474"/>
        <dbReference type="ChEBI" id="CHEBI:83421"/>
        <dbReference type="EC" id="3.1.3.16"/>
    </reaction>
</comment>
<evidence type="ECO:0000313" key="10">
    <source>
        <dbReference type="EMBL" id="QHU23057.1"/>
    </source>
</evidence>
<dbReference type="AlphaFoldDB" id="A0A6C0L2H0"/>
<dbReference type="GO" id="GO:0005737">
    <property type="term" value="C:cytoplasm"/>
    <property type="evidence" value="ECO:0007669"/>
    <property type="project" value="TreeGrafter"/>
</dbReference>
<keyword evidence="4" id="KW-0378">Hydrolase</keyword>
<evidence type="ECO:0000256" key="7">
    <source>
        <dbReference type="ARBA" id="ARBA00047761"/>
    </source>
</evidence>
<comment type="cofactor">
    <cofactor evidence="1">
        <name>Mn(2+)</name>
        <dbReference type="ChEBI" id="CHEBI:29035"/>
    </cofactor>
</comment>
<evidence type="ECO:0000256" key="5">
    <source>
        <dbReference type="ARBA" id="ARBA00022912"/>
    </source>
</evidence>
<dbReference type="SUPFAM" id="SSF56300">
    <property type="entry name" value="Metallo-dependent phosphatases"/>
    <property type="match status" value="1"/>
</dbReference>
<dbReference type="PROSITE" id="PS00125">
    <property type="entry name" value="SER_THR_PHOSPHATASE"/>
    <property type="match status" value="1"/>
</dbReference>
<organism evidence="10">
    <name type="scientific">viral metagenome</name>
    <dbReference type="NCBI Taxonomy" id="1070528"/>
    <lineage>
        <taxon>unclassified sequences</taxon>
        <taxon>metagenomes</taxon>
        <taxon>organismal metagenomes</taxon>
    </lineage>
</organism>
<dbReference type="InterPro" id="IPR004843">
    <property type="entry name" value="Calcineurin-like_PHP"/>
</dbReference>